<feature type="transmembrane region" description="Helical" evidence="13">
    <location>
        <begin position="20"/>
        <end position="39"/>
    </location>
</feature>
<keyword evidence="9 12" id="KW-0653">Protein transport</keyword>
<evidence type="ECO:0000256" key="6">
    <source>
        <dbReference type="ARBA" id="ARBA00022475"/>
    </source>
</evidence>
<dbReference type="PANTHER" id="PTHR30558:SF12">
    <property type="entry name" value="BIOPOLYMER TRANSPORT PROTEIN EXBD"/>
    <property type="match status" value="1"/>
</dbReference>
<evidence type="ECO:0000256" key="2">
    <source>
        <dbReference type="ARBA" id="ARBA00004249"/>
    </source>
</evidence>
<evidence type="ECO:0000256" key="1">
    <source>
        <dbReference type="ARBA" id="ARBA00003540"/>
    </source>
</evidence>
<evidence type="ECO:0000256" key="11">
    <source>
        <dbReference type="ARBA" id="ARBA00023136"/>
    </source>
</evidence>
<keyword evidence="7" id="KW-0997">Cell inner membrane</keyword>
<dbReference type="GO" id="GO:0005886">
    <property type="term" value="C:plasma membrane"/>
    <property type="evidence" value="ECO:0007669"/>
    <property type="project" value="UniProtKB-SubCell"/>
</dbReference>
<protein>
    <submittedName>
        <fullName evidence="14">Biopolymer transporter ExbD</fullName>
    </submittedName>
</protein>
<dbReference type="GO" id="GO:0022857">
    <property type="term" value="F:transmembrane transporter activity"/>
    <property type="evidence" value="ECO:0007669"/>
    <property type="project" value="InterPro"/>
</dbReference>
<dbReference type="PANTHER" id="PTHR30558">
    <property type="entry name" value="EXBD MEMBRANE COMPONENT OF PMF-DRIVEN MACROMOLECULE IMPORT SYSTEM"/>
    <property type="match status" value="1"/>
</dbReference>
<keyword evidence="8 12" id="KW-0812">Transmembrane</keyword>
<sequence>MGMNVGSNPDDDVMLDVNMTPLIDVMLVLLIMFIITIPLPNNSINIDLPNGTPPVTDEKPPEPVELRLDAQGNIFWNEQPVASPQALEVLFQTVARKADQDQIKIKADRATEYKYIAMVMASAQRLDVKKIGIMSNNTP</sequence>
<name>A0A2H9UND4_9GAMM</name>
<dbReference type="AlphaFoldDB" id="A0A2H9UND4"/>
<comment type="caution">
    <text evidence="14">The sequence shown here is derived from an EMBL/GenBank/DDBJ whole genome shotgun (WGS) entry which is preliminary data.</text>
</comment>
<dbReference type="EMBL" id="PGOZ01000003">
    <property type="protein sequence ID" value="PJI33232.1"/>
    <property type="molecule type" value="Genomic_DNA"/>
</dbReference>
<evidence type="ECO:0000256" key="5">
    <source>
        <dbReference type="ARBA" id="ARBA00022448"/>
    </source>
</evidence>
<evidence type="ECO:0000256" key="4">
    <source>
        <dbReference type="ARBA" id="ARBA00011471"/>
    </source>
</evidence>
<evidence type="ECO:0000256" key="3">
    <source>
        <dbReference type="ARBA" id="ARBA00005811"/>
    </source>
</evidence>
<evidence type="ECO:0000256" key="9">
    <source>
        <dbReference type="ARBA" id="ARBA00022927"/>
    </source>
</evidence>
<dbReference type="GO" id="GO:0015031">
    <property type="term" value="P:protein transport"/>
    <property type="evidence" value="ECO:0007669"/>
    <property type="project" value="UniProtKB-KW"/>
</dbReference>
<keyword evidence="5 12" id="KW-0813">Transport</keyword>
<evidence type="ECO:0000256" key="13">
    <source>
        <dbReference type="SAM" id="Phobius"/>
    </source>
</evidence>
<comment type="subcellular location">
    <subcellularLocation>
        <location evidence="2">Cell inner membrane</location>
        <topology evidence="2">Single-pass type II membrane protein</topology>
    </subcellularLocation>
    <subcellularLocation>
        <location evidence="12">Cell membrane</location>
        <topology evidence="12">Single-pass type II membrane protein</topology>
    </subcellularLocation>
</comment>
<gene>
    <name evidence="14" type="ORF">CU320_04530</name>
</gene>
<accession>A0A2H9UND4</accession>
<evidence type="ECO:0000256" key="12">
    <source>
        <dbReference type="RuleBase" id="RU003879"/>
    </source>
</evidence>
<evidence type="ECO:0000256" key="7">
    <source>
        <dbReference type="ARBA" id="ARBA00022519"/>
    </source>
</evidence>
<organism evidence="14 15">
    <name type="scientific">Acinetobacter pseudolwoffii</name>
    <dbReference type="NCBI Taxonomy" id="2053287"/>
    <lineage>
        <taxon>Bacteria</taxon>
        <taxon>Pseudomonadati</taxon>
        <taxon>Pseudomonadota</taxon>
        <taxon>Gammaproteobacteria</taxon>
        <taxon>Moraxellales</taxon>
        <taxon>Moraxellaceae</taxon>
        <taxon>Acinetobacter</taxon>
    </lineage>
</organism>
<evidence type="ECO:0000313" key="14">
    <source>
        <dbReference type="EMBL" id="PJI33232.1"/>
    </source>
</evidence>
<evidence type="ECO:0000256" key="8">
    <source>
        <dbReference type="ARBA" id="ARBA00022692"/>
    </source>
</evidence>
<dbReference type="InterPro" id="IPR003400">
    <property type="entry name" value="ExbD"/>
</dbReference>
<evidence type="ECO:0000256" key="10">
    <source>
        <dbReference type="ARBA" id="ARBA00022989"/>
    </source>
</evidence>
<dbReference type="RefSeq" id="WP_100357347.1">
    <property type="nucleotide sequence ID" value="NZ_PGOZ01000003.1"/>
</dbReference>
<keyword evidence="6" id="KW-1003">Cell membrane</keyword>
<comment type="similarity">
    <text evidence="3 12">Belongs to the ExbD/TolR family.</text>
</comment>
<reference evidence="14 15" key="2">
    <citation type="submission" date="2017-12" db="EMBL/GenBank/DDBJ databases">
        <title>Revising the taxonomy of the Acinetobacter lwoffii group: the description of Acinetobacter pseudolwoffii sp. nov. and emended description of Acinetobacter lwoffii.</title>
        <authorList>
            <person name="Nemec A."/>
        </authorList>
    </citation>
    <scope>NUCLEOTIDE SEQUENCE [LARGE SCALE GENOMIC DNA]</scope>
    <source>
        <strain evidence="14 15">ANC 5347</strain>
    </source>
</reference>
<comment type="subunit">
    <text evidence="4">The accessory proteins ExbB and ExbD seem to form a complex with TonB.</text>
</comment>
<reference evidence="14 15" key="1">
    <citation type="submission" date="2017-11" db="EMBL/GenBank/DDBJ databases">
        <authorList>
            <person name="Han C.G."/>
        </authorList>
    </citation>
    <scope>NUCLEOTIDE SEQUENCE [LARGE SCALE GENOMIC DNA]</scope>
    <source>
        <strain evidence="14 15">ANC 5347</strain>
    </source>
</reference>
<proteinExistence type="inferred from homology"/>
<dbReference type="Pfam" id="PF02472">
    <property type="entry name" value="ExbD"/>
    <property type="match status" value="1"/>
</dbReference>
<keyword evidence="11 13" id="KW-0472">Membrane</keyword>
<evidence type="ECO:0000313" key="15">
    <source>
        <dbReference type="Proteomes" id="UP000242351"/>
    </source>
</evidence>
<keyword evidence="10 13" id="KW-1133">Transmembrane helix</keyword>
<dbReference type="Proteomes" id="UP000242351">
    <property type="component" value="Unassembled WGS sequence"/>
</dbReference>
<dbReference type="Gene3D" id="3.30.420.270">
    <property type="match status" value="1"/>
</dbReference>
<comment type="function">
    <text evidence="1">Involved in the TonB-dependent energy-dependent transport of various receptor-bound substrates.</text>
</comment>